<name>A0AA40K3P5_9PEZI</name>
<feature type="chain" id="PRO_5041302819" evidence="1">
    <location>
        <begin position="24"/>
        <end position="121"/>
    </location>
</feature>
<proteinExistence type="predicted"/>
<evidence type="ECO:0000256" key="1">
    <source>
        <dbReference type="SAM" id="SignalP"/>
    </source>
</evidence>
<sequence>MALPWLSPFYLIALLILLYEIEEQVQFPATVRLLENSICQRHYDPILETPVEESLCKISVIQRQLANIRGWYSALGVTPMLVLGPFYGSLACRVGCRVACAFATTCQPSNQPTAYTAMPSQ</sequence>
<reference evidence="2" key="1">
    <citation type="submission" date="2023-06" db="EMBL/GenBank/DDBJ databases">
        <title>Genome-scale phylogeny and comparative genomics of the fungal order Sordariales.</title>
        <authorList>
            <consortium name="Lawrence Berkeley National Laboratory"/>
            <person name="Hensen N."/>
            <person name="Bonometti L."/>
            <person name="Westerberg I."/>
            <person name="Brannstrom I.O."/>
            <person name="Guillou S."/>
            <person name="Cros-Aarteil S."/>
            <person name="Calhoun S."/>
            <person name="Haridas S."/>
            <person name="Kuo A."/>
            <person name="Mondo S."/>
            <person name="Pangilinan J."/>
            <person name="Riley R."/>
            <person name="Labutti K."/>
            <person name="Andreopoulos B."/>
            <person name="Lipzen A."/>
            <person name="Chen C."/>
            <person name="Yanf M."/>
            <person name="Daum C."/>
            <person name="Ng V."/>
            <person name="Clum A."/>
            <person name="Steindorff A."/>
            <person name="Ohm R."/>
            <person name="Martin F."/>
            <person name="Silar P."/>
            <person name="Natvig D."/>
            <person name="Lalanne C."/>
            <person name="Gautier V."/>
            <person name="Ament-Velasquez S.L."/>
            <person name="Kruys A."/>
            <person name="Hutchinson M.I."/>
            <person name="Powell A.J."/>
            <person name="Barry K."/>
            <person name="Miller A.N."/>
            <person name="Grigoriev I.V."/>
            <person name="Debuchy R."/>
            <person name="Gladieux P."/>
            <person name="Thoren M.H."/>
            <person name="Johannesson H."/>
        </authorList>
    </citation>
    <scope>NUCLEOTIDE SEQUENCE</scope>
    <source>
        <strain evidence="2">CBS 540.89</strain>
    </source>
</reference>
<keyword evidence="3" id="KW-1185">Reference proteome</keyword>
<accession>A0AA40K3P5</accession>
<comment type="caution">
    <text evidence="2">The sequence shown here is derived from an EMBL/GenBank/DDBJ whole genome shotgun (WGS) entry which is preliminary data.</text>
</comment>
<feature type="signal peptide" evidence="1">
    <location>
        <begin position="1"/>
        <end position="23"/>
    </location>
</feature>
<gene>
    <name evidence="2" type="ORF">B0T21DRAFT_93026</name>
</gene>
<dbReference type="AlphaFoldDB" id="A0AA40K3P5"/>
<keyword evidence="1" id="KW-0732">Signal</keyword>
<organism evidence="2 3">
    <name type="scientific">Apiosordaria backusii</name>
    <dbReference type="NCBI Taxonomy" id="314023"/>
    <lineage>
        <taxon>Eukaryota</taxon>
        <taxon>Fungi</taxon>
        <taxon>Dikarya</taxon>
        <taxon>Ascomycota</taxon>
        <taxon>Pezizomycotina</taxon>
        <taxon>Sordariomycetes</taxon>
        <taxon>Sordariomycetidae</taxon>
        <taxon>Sordariales</taxon>
        <taxon>Lasiosphaeriaceae</taxon>
        <taxon>Apiosordaria</taxon>
    </lineage>
</organism>
<dbReference type="Proteomes" id="UP001172159">
    <property type="component" value="Unassembled WGS sequence"/>
</dbReference>
<evidence type="ECO:0000313" key="3">
    <source>
        <dbReference type="Proteomes" id="UP001172159"/>
    </source>
</evidence>
<evidence type="ECO:0000313" key="2">
    <source>
        <dbReference type="EMBL" id="KAK0744778.1"/>
    </source>
</evidence>
<dbReference type="EMBL" id="JAUKTV010000002">
    <property type="protein sequence ID" value="KAK0744778.1"/>
    <property type="molecule type" value="Genomic_DNA"/>
</dbReference>
<protein>
    <submittedName>
        <fullName evidence="2">Uncharacterized protein</fullName>
    </submittedName>
</protein>